<dbReference type="PANTHER" id="PTHR39321">
    <property type="entry name" value="NICOTINATE-NUCLEOTIDE ADENYLYLTRANSFERASE-RELATED"/>
    <property type="match status" value="1"/>
</dbReference>
<keyword evidence="9 11" id="KW-0520">NAD</keyword>
<dbReference type="PANTHER" id="PTHR39321:SF3">
    <property type="entry name" value="PHOSPHOPANTETHEINE ADENYLYLTRANSFERASE"/>
    <property type="match status" value="1"/>
</dbReference>
<evidence type="ECO:0000256" key="1">
    <source>
        <dbReference type="ARBA" id="ARBA00002324"/>
    </source>
</evidence>
<dbReference type="GO" id="GO:0004515">
    <property type="term" value="F:nicotinate-nucleotide adenylyltransferase activity"/>
    <property type="evidence" value="ECO:0007669"/>
    <property type="project" value="UniProtKB-UniRule"/>
</dbReference>
<comment type="similarity">
    <text evidence="3 11">Belongs to the NadD family.</text>
</comment>
<dbReference type="CDD" id="cd02165">
    <property type="entry name" value="NMNAT"/>
    <property type="match status" value="1"/>
</dbReference>
<dbReference type="AlphaFoldDB" id="A0A7K1TEV9"/>
<dbReference type="InterPro" id="IPR014729">
    <property type="entry name" value="Rossmann-like_a/b/a_fold"/>
</dbReference>
<evidence type="ECO:0000256" key="9">
    <source>
        <dbReference type="ARBA" id="ARBA00023027"/>
    </source>
</evidence>
<sequence>MSADVTSVAEEADSSIKPAQRIGLLFGSFNPVHHGHLILAEYFATRTDLDAVWLVLSPQSPFKVDDDLLPDTARLALLKLAIAENPLLRAEDIELSLTRPSYTIATLDALGKRYPRHSFVLLMGADNLAGIPRWRAADRLIQEFDLYAYPRPGAFVPKLTDFPRARLVSAPMLDISGTYIRQSVRDRKSIRYLVPSAVEDEIAAQDYYR</sequence>
<comment type="pathway">
    <text evidence="2 11">Cofactor biosynthesis; NAD(+) biosynthesis; deamido-NAD(+) from nicotinate D-ribonucleotide: step 1/1.</text>
</comment>
<comment type="catalytic activity">
    <reaction evidence="10 11">
        <text>nicotinate beta-D-ribonucleotide + ATP + H(+) = deamido-NAD(+) + diphosphate</text>
        <dbReference type="Rhea" id="RHEA:22860"/>
        <dbReference type="ChEBI" id="CHEBI:15378"/>
        <dbReference type="ChEBI" id="CHEBI:30616"/>
        <dbReference type="ChEBI" id="CHEBI:33019"/>
        <dbReference type="ChEBI" id="CHEBI:57502"/>
        <dbReference type="ChEBI" id="CHEBI:58437"/>
        <dbReference type="EC" id="2.7.7.18"/>
    </reaction>
</comment>
<dbReference type="InterPro" id="IPR004821">
    <property type="entry name" value="Cyt_trans-like"/>
</dbReference>
<dbReference type="NCBIfam" id="TIGR00482">
    <property type="entry name" value="nicotinate (nicotinamide) nucleotide adenylyltransferase"/>
    <property type="match status" value="1"/>
</dbReference>
<reference evidence="13 14" key="1">
    <citation type="submission" date="2019-12" db="EMBL/GenBank/DDBJ databases">
        <title>Hymenobacter sp. HMF4947 Genome sequencing and assembly.</title>
        <authorList>
            <person name="Kang H."/>
            <person name="Cha I."/>
            <person name="Kim H."/>
            <person name="Joh K."/>
        </authorList>
    </citation>
    <scope>NUCLEOTIDE SEQUENCE [LARGE SCALE GENOMIC DNA]</scope>
    <source>
        <strain evidence="13 14">HMF4947</strain>
    </source>
</reference>
<evidence type="ECO:0000313" key="14">
    <source>
        <dbReference type="Proteomes" id="UP000441336"/>
    </source>
</evidence>
<dbReference type="InterPro" id="IPR005248">
    <property type="entry name" value="NadD/NMNAT"/>
</dbReference>
<keyword evidence="4 11" id="KW-0662">Pyridine nucleotide biosynthesis</keyword>
<evidence type="ECO:0000256" key="5">
    <source>
        <dbReference type="ARBA" id="ARBA00022679"/>
    </source>
</evidence>
<evidence type="ECO:0000256" key="10">
    <source>
        <dbReference type="ARBA" id="ARBA00048721"/>
    </source>
</evidence>
<comment type="function">
    <text evidence="1 11">Catalyzes the reversible adenylation of nicotinate mononucleotide (NaMN) to nicotinic acid adenine dinucleotide (NaAD).</text>
</comment>
<evidence type="ECO:0000259" key="12">
    <source>
        <dbReference type="Pfam" id="PF01467"/>
    </source>
</evidence>
<evidence type="ECO:0000256" key="4">
    <source>
        <dbReference type="ARBA" id="ARBA00022642"/>
    </source>
</evidence>
<keyword evidence="8 11" id="KW-0067">ATP-binding</keyword>
<evidence type="ECO:0000256" key="6">
    <source>
        <dbReference type="ARBA" id="ARBA00022695"/>
    </source>
</evidence>
<keyword evidence="7 11" id="KW-0547">Nucleotide-binding</keyword>
<dbReference type="EMBL" id="WQKZ01000002">
    <property type="protein sequence ID" value="MVN76661.1"/>
    <property type="molecule type" value="Genomic_DNA"/>
</dbReference>
<evidence type="ECO:0000256" key="3">
    <source>
        <dbReference type="ARBA" id="ARBA00009014"/>
    </source>
</evidence>
<proteinExistence type="inferred from homology"/>
<evidence type="ECO:0000256" key="7">
    <source>
        <dbReference type="ARBA" id="ARBA00022741"/>
    </source>
</evidence>
<organism evidence="13 14">
    <name type="scientific">Hymenobacter ginkgonis</name>
    <dbReference type="NCBI Taxonomy" id="2682976"/>
    <lineage>
        <taxon>Bacteria</taxon>
        <taxon>Pseudomonadati</taxon>
        <taxon>Bacteroidota</taxon>
        <taxon>Cytophagia</taxon>
        <taxon>Cytophagales</taxon>
        <taxon>Hymenobacteraceae</taxon>
        <taxon>Hymenobacter</taxon>
    </lineage>
</organism>
<evidence type="ECO:0000256" key="2">
    <source>
        <dbReference type="ARBA" id="ARBA00005019"/>
    </source>
</evidence>
<evidence type="ECO:0000256" key="11">
    <source>
        <dbReference type="HAMAP-Rule" id="MF_00244"/>
    </source>
</evidence>
<accession>A0A7K1TEV9</accession>
<evidence type="ECO:0000313" key="13">
    <source>
        <dbReference type="EMBL" id="MVN76661.1"/>
    </source>
</evidence>
<evidence type="ECO:0000256" key="8">
    <source>
        <dbReference type="ARBA" id="ARBA00022840"/>
    </source>
</evidence>
<name>A0A7K1TEV9_9BACT</name>
<dbReference type="Proteomes" id="UP000441336">
    <property type="component" value="Unassembled WGS sequence"/>
</dbReference>
<dbReference type="GO" id="GO:0005524">
    <property type="term" value="F:ATP binding"/>
    <property type="evidence" value="ECO:0007669"/>
    <property type="project" value="UniProtKB-KW"/>
</dbReference>
<dbReference type="Gene3D" id="3.40.50.620">
    <property type="entry name" value="HUPs"/>
    <property type="match status" value="1"/>
</dbReference>
<dbReference type="Pfam" id="PF01467">
    <property type="entry name" value="CTP_transf_like"/>
    <property type="match status" value="1"/>
</dbReference>
<dbReference type="RefSeq" id="WP_157564800.1">
    <property type="nucleotide sequence ID" value="NZ_WQKZ01000002.1"/>
</dbReference>
<keyword evidence="14" id="KW-1185">Reference proteome</keyword>
<dbReference type="SUPFAM" id="SSF52374">
    <property type="entry name" value="Nucleotidylyl transferase"/>
    <property type="match status" value="1"/>
</dbReference>
<protein>
    <recommendedName>
        <fullName evidence="11">Probable nicotinate-nucleotide adenylyltransferase</fullName>
        <ecNumber evidence="11">2.7.7.18</ecNumber>
    </recommendedName>
    <alternativeName>
        <fullName evidence="11">Deamido-NAD(+) diphosphorylase</fullName>
    </alternativeName>
    <alternativeName>
        <fullName evidence="11">Deamido-NAD(+) pyrophosphorylase</fullName>
    </alternativeName>
    <alternativeName>
        <fullName evidence="11">Nicotinate mononucleotide adenylyltransferase</fullName>
        <shortName evidence="11">NaMN adenylyltransferase</shortName>
    </alternativeName>
</protein>
<dbReference type="UniPathway" id="UPA00253">
    <property type="reaction ID" value="UER00332"/>
</dbReference>
<gene>
    <name evidence="11" type="primary">nadD</name>
    <name evidence="13" type="ORF">GO988_10030</name>
</gene>
<keyword evidence="5 11" id="KW-0808">Transferase</keyword>
<keyword evidence="6 11" id="KW-0548">Nucleotidyltransferase</keyword>
<dbReference type="EC" id="2.7.7.18" evidence="11"/>
<feature type="domain" description="Cytidyltransferase-like" evidence="12">
    <location>
        <begin position="25"/>
        <end position="182"/>
    </location>
</feature>
<dbReference type="HAMAP" id="MF_00244">
    <property type="entry name" value="NaMN_adenylyltr"/>
    <property type="match status" value="1"/>
</dbReference>
<dbReference type="GO" id="GO:0009435">
    <property type="term" value="P:NAD+ biosynthetic process"/>
    <property type="evidence" value="ECO:0007669"/>
    <property type="project" value="UniProtKB-UniRule"/>
</dbReference>
<comment type="caution">
    <text evidence="13">The sequence shown here is derived from an EMBL/GenBank/DDBJ whole genome shotgun (WGS) entry which is preliminary data.</text>
</comment>